<evidence type="ECO:0000313" key="13">
    <source>
        <dbReference type="Proteomes" id="UP000289193"/>
    </source>
</evidence>
<dbReference type="InterPro" id="IPR051906">
    <property type="entry name" value="TolC-like"/>
</dbReference>
<keyword evidence="4" id="KW-1134">Transmembrane beta strand</keyword>
<dbReference type="GO" id="GO:0015562">
    <property type="term" value="F:efflux transmembrane transporter activity"/>
    <property type="evidence" value="ECO:0007669"/>
    <property type="project" value="InterPro"/>
</dbReference>
<evidence type="ECO:0000256" key="2">
    <source>
        <dbReference type="ARBA" id="ARBA00007613"/>
    </source>
</evidence>
<gene>
    <name evidence="10" type="ORF">ABIV_1500</name>
    <name evidence="11" type="ORF">CRV05_04695</name>
</gene>
<dbReference type="PANTHER" id="PTHR30026">
    <property type="entry name" value="OUTER MEMBRANE PROTEIN TOLC"/>
    <property type="match status" value="1"/>
</dbReference>
<evidence type="ECO:0000256" key="8">
    <source>
        <dbReference type="SAM" id="Coils"/>
    </source>
</evidence>
<feature type="coiled-coil region" evidence="8">
    <location>
        <begin position="197"/>
        <end position="226"/>
    </location>
</feature>
<feature type="chain" id="PRO_5044718539" evidence="9">
    <location>
        <begin position="18"/>
        <end position="449"/>
    </location>
</feature>
<dbReference type="Gene3D" id="1.20.1600.10">
    <property type="entry name" value="Outer membrane efflux proteins (OEP)"/>
    <property type="match status" value="1"/>
</dbReference>
<keyword evidence="9" id="KW-0732">Signal</keyword>
<reference evidence="11 13" key="1">
    <citation type="submission" date="2017-10" db="EMBL/GenBank/DDBJ databases">
        <title>Genomics of the genus Arcobacter.</title>
        <authorList>
            <person name="Perez-Cataluna A."/>
            <person name="Figueras M.J."/>
        </authorList>
    </citation>
    <scope>NUCLEOTIDE SEQUENCE [LARGE SCALE GENOMIC DNA]</scope>
    <source>
        <strain evidence="11 13">CECT 7835</strain>
    </source>
</reference>
<evidence type="ECO:0000256" key="3">
    <source>
        <dbReference type="ARBA" id="ARBA00022448"/>
    </source>
</evidence>
<reference evidence="10 12" key="2">
    <citation type="submission" date="2018-07" db="EMBL/GenBank/DDBJ databases">
        <title>Complete genome of the Arcobacter bivalviorum type strain LMG 26154.</title>
        <authorList>
            <person name="Miller W.G."/>
            <person name="Yee E."/>
            <person name="Bono J.L."/>
        </authorList>
    </citation>
    <scope>NUCLEOTIDE SEQUENCE [LARGE SCALE GENOMIC DNA]</scope>
    <source>
        <strain evidence="10 12">LMG 26154</strain>
    </source>
</reference>
<dbReference type="GO" id="GO:0015288">
    <property type="term" value="F:porin activity"/>
    <property type="evidence" value="ECO:0007669"/>
    <property type="project" value="TreeGrafter"/>
</dbReference>
<evidence type="ECO:0000256" key="1">
    <source>
        <dbReference type="ARBA" id="ARBA00004442"/>
    </source>
</evidence>
<keyword evidence="13" id="KW-1185">Reference proteome</keyword>
<dbReference type="RefSeq" id="WP_114839320.1">
    <property type="nucleotide sequence ID" value="NZ_CP031217.1"/>
</dbReference>
<keyword evidence="3" id="KW-0813">Transport</keyword>
<dbReference type="GO" id="GO:0009279">
    <property type="term" value="C:cell outer membrane"/>
    <property type="evidence" value="ECO:0007669"/>
    <property type="project" value="UniProtKB-SubCell"/>
</dbReference>
<dbReference type="KEGG" id="hbv:ABIV_1500"/>
<keyword evidence="6" id="KW-0472">Membrane</keyword>
<organism evidence="11 13">
    <name type="scientific">Halarcobacter bivalviorum</name>
    <dbReference type="NCBI Taxonomy" id="663364"/>
    <lineage>
        <taxon>Bacteria</taxon>
        <taxon>Pseudomonadati</taxon>
        <taxon>Campylobacterota</taxon>
        <taxon>Epsilonproteobacteria</taxon>
        <taxon>Campylobacterales</taxon>
        <taxon>Arcobacteraceae</taxon>
        <taxon>Halarcobacter</taxon>
    </lineage>
</organism>
<protein>
    <submittedName>
        <fullName evidence="10">RND family efflux system, outer membrane channel protein, TolC family</fullName>
    </submittedName>
    <submittedName>
        <fullName evidence="11">Transporter</fullName>
    </submittedName>
</protein>
<comment type="subcellular location">
    <subcellularLocation>
        <location evidence="1">Cell outer membrane</location>
    </subcellularLocation>
</comment>
<evidence type="ECO:0000313" key="10">
    <source>
        <dbReference type="EMBL" id="AXH12494.1"/>
    </source>
</evidence>
<dbReference type="Proteomes" id="UP000253850">
    <property type="component" value="Chromosome"/>
</dbReference>
<evidence type="ECO:0000313" key="12">
    <source>
        <dbReference type="Proteomes" id="UP000253850"/>
    </source>
</evidence>
<name>A0AAX2ABY1_9BACT</name>
<keyword evidence="8" id="KW-0175">Coiled coil</keyword>
<dbReference type="Proteomes" id="UP000289193">
    <property type="component" value="Unassembled WGS sequence"/>
</dbReference>
<dbReference type="Pfam" id="PF02321">
    <property type="entry name" value="OEP"/>
    <property type="match status" value="1"/>
</dbReference>
<dbReference type="SUPFAM" id="SSF56954">
    <property type="entry name" value="Outer membrane efflux proteins (OEP)"/>
    <property type="match status" value="1"/>
</dbReference>
<evidence type="ECO:0000256" key="6">
    <source>
        <dbReference type="ARBA" id="ARBA00023136"/>
    </source>
</evidence>
<evidence type="ECO:0000256" key="5">
    <source>
        <dbReference type="ARBA" id="ARBA00022692"/>
    </source>
</evidence>
<evidence type="ECO:0000313" key="11">
    <source>
        <dbReference type="EMBL" id="RXK10583.1"/>
    </source>
</evidence>
<sequence length="449" mass="51585">MHKLILYLLLLSTLSFSQTISFEKALNSTLENSKKIKQQKIEIEEKNQDLVKIKSYSLGNLNLIHEASKTNHAGYVFNYKLSSREATFEDFGFSQFKEPINTEPKDLNYPESRKNFNSKITYNIPLFTGFKLSNQEDMISLQKKAEEIKLNINVNHLSLEVLKAYNNSVVAKKFVKAAQEAKIAVEKYETIAYEFYKEGLVTKIDKKQAQVKKLNAQSTLIEAQNNFELSLAYLSFLTGIENISDVEELKSYEVDINEQSAFEKALETRDEIKIIKTANDIYKKNISLNRASYYPNIYSHLEYGINDNKITSNDEKDYYLALIGIKIALFDPSRASDLEKSKLEYKKSLLQKQELEDSIKLEIKKAKLTLKAKTKVLKEKLKAKELALDVLEQSKLMYKNKLISMSELLKQEAIYRNNEALYILALYEKSLALATLNLAIGNNLFGENI</sequence>
<keyword evidence="7" id="KW-0998">Cell outer membrane</keyword>
<accession>A0AAX2ABY1</accession>
<dbReference type="InterPro" id="IPR003423">
    <property type="entry name" value="OMP_efflux"/>
</dbReference>
<keyword evidence="5" id="KW-0812">Transmembrane</keyword>
<evidence type="ECO:0000256" key="4">
    <source>
        <dbReference type="ARBA" id="ARBA00022452"/>
    </source>
</evidence>
<feature type="coiled-coil region" evidence="8">
    <location>
        <begin position="338"/>
        <end position="394"/>
    </location>
</feature>
<dbReference type="EMBL" id="PDKM01000002">
    <property type="protein sequence ID" value="RXK10583.1"/>
    <property type="molecule type" value="Genomic_DNA"/>
</dbReference>
<evidence type="ECO:0000256" key="9">
    <source>
        <dbReference type="SAM" id="SignalP"/>
    </source>
</evidence>
<feature type="signal peptide" evidence="9">
    <location>
        <begin position="1"/>
        <end position="17"/>
    </location>
</feature>
<dbReference type="EMBL" id="CP031217">
    <property type="protein sequence ID" value="AXH12494.1"/>
    <property type="molecule type" value="Genomic_DNA"/>
</dbReference>
<evidence type="ECO:0000256" key="7">
    <source>
        <dbReference type="ARBA" id="ARBA00023237"/>
    </source>
</evidence>
<dbReference type="GO" id="GO:1990281">
    <property type="term" value="C:efflux pump complex"/>
    <property type="evidence" value="ECO:0007669"/>
    <property type="project" value="TreeGrafter"/>
</dbReference>
<dbReference type="AlphaFoldDB" id="A0AAX2ABY1"/>
<comment type="similarity">
    <text evidence="2">Belongs to the outer membrane factor (OMF) (TC 1.B.17) family.</text>
</comment>
<dbReference type="PANTHER" id="PTHR30026:SF20">
    <property type="entry name" value="OUTER MEMBRANE PROTEIN TOLC"/>
    <property type="match status" value="1"/>
</dbReference>
<proteinExistence type="inferred from homology"/>